<dbReference type="CDD" id="cd02440">
    <property type="entry name" value="AdoMet_MTases"/>
    <property type="match status" value="1"/>
</dbReference>
<name>A0A3B1DIK6_9ZZZZ</name>
<organism evidence="5">
    <name type="scientific">hydrothermal vent metagenome</name>
    <dbReference type="NCBI Taxonomy" id="652676"/>
    <lineage>
        <taxon>unclassified sequences</taxon>
        <taxon>metagenomes</taxon>
        <taxon>ecological metagenomes</taxon>
    </lineage>
</organism>
<evidence type="ECO:0000256" key="1">
    <source>
        <dbReference type="ARBA" id="ARBA00022490"/>
    </source>
</evidence>
<evidence type="ECO:0000256" key="3">
    <source>
        <dbReference type="ARBA" id="ARBA00022679"/>
    </source>
</evidence>
<feature type="region of interest" description="Disordered" evidence="4">
    <location>
        <begin position="265"/>
        <end position="286"/>
    </location>
</feature>
<sequence length="286" mass="30531">MSDTLQYPTLRKLSGGVQNSLMEGPVKHTMTQSTDPTKPTEDFLQAATTLGIVFEPTDLDQLARFLALLLDANTRTNLTAITDPAEAWTRHILDALTLLPMLADLPDAARIIDIGSGGGLPAIPLTIVCPHLRFTLLEATGKKVTFLRETIAALGLSNAEVIQGRAEQAGQDRGTRNPDGSRTDGLRESFDVVTARAVGRLAVVAELTIPLAKPTGLVLLIKGQKADEELAEAAKALEILGASHAGTVETPTGRIVALEKNCLTPRTYPRRDGEPKRVPLGVPKKA</sequence>
<feature type="compositionally biased region" description="Basic and acidic residues" evidence="4">
    <location>
        <begin position="173"/>
        <end position="185"/>
    </location>
</feature>
<proteinExistence type="inferred from homology"/>
<evidence type="ECO:0000313" key="5">
    <source>
        <dbReference type="EMBL" id="VAX42596.1"/>
    </source>
</evidence>
<evidence type="ECO:0000256" key="4">
    <source>
        <dbReference type="SAM" id="MobiDB-lite"/>
    </source>
</evidence>
<dbReference type="Pfam" id="PF02527">
    <property type="entry name" value="GidB"/>
    <property type="match status" value="1"/>
</dbReference>
<accession>A0A3B1DIK6</accession>
<dbReference type="SUPFAM" id="SSF53335">
    <property type="entry name" value="S-adenosyl-L-methionine-dependent methyltransferases"/>
    <property type="match status" value="1"/>
</dbReference>
<dbReference type="InterPro" id="IPR029063">
    <property type="entry name" value="SAM-dependent_MTases_sf"/>
</dbReference>
<dbReference type="EC" id="2.1.1.170" evidence="5"/>
<dbReference type="GO" id="GO:0005829">
    <property type="term" value="C:cytosol"/>
    <property type="evidence" value="ECO:0007669"/>
    <property type="project" value="TreeGrafter"/>
</dbReference>
<keyword evidence="3 5" id="KW-0808">Transferase</keyword>
<dbReference type="Gene3D" id="3.40.50.150">
    <property type="entry name" value="Vaccinia Virus protein VP39"/>
    <property type="match status" value="1"/>
</dbReference>
<keyword evidence="2" id="KW-0698">rRNA processing</keyword>
<dbReference type="PANTHER" id="PTHR31760:SF0">
    <property type="entry name" value="S-ADENOSYL-L-METHIONINE-DEPENDENT METHYLTRANSFERASES SUPERFAMILY PROTEIN"/>
    <property type="match status" value="1"/>
</dbReference>
<dbReference type="AlphaFoldDB" id="A0A3B1DIK6"/>
<feature type="region of interest" description="Disordered" evidence="4">
    <location>
        <begin position="166"/>
        <end position="185"/>
    </location>
</feature>
<gene>
    <name evidence="5" type="ORF">MNBD_PLANCTO03-2460</name>
</gene>
<dbReference type="GO" id="GO:0070043">
    <property type="term" value="F:rRNA (guanine-N7-)-methyltransferase activity"/>
    <property type="evidence" value="ECO:0007669"/>
    <property type="project" value="TreeGrafter"/>
</dbReference>
<keyword evidence="1" id="KW-0963">Cytoplasm</keyword>
<evidence type="ECO:0000256" key="2">
    <source>
        <dbReference type="ARBA" id="ARBA00022552"/>
    </source>
</evidence>
<keyword evidence="5" id="KW-0489">Methyltransferase</keyword>
<dbReference type="NCBIfam" id="TIGR00138">
    <property type="entry name" value="rsmG_gidB"/>
    <property type="match status" value="1"/>
</dbReference>
<dbReference type="EMBL" id="UOGK01000723">
    <property type="protein sequence ID" value="VAX42596.1"/>
    <property type="molecule type" value="Genomic_DNA"/>
</dbReference>
<dbReference type="InterPro" id="IPR003682">
    <property type="entry name" value="rRNA_ssu_MeTfrase_G"/>
</dbReference>
<protein>
    <submittedName>
        <fullName evidence="5">16S rRNA (Guanine(527)-N(7))-methyltransferase</fullName>
        <ecNumber evidence="5">2.1.1.170</ecNumber>
    </submittedName>
</protein>
<dbReference type="HAMAP" id="MF_00074">
    <property type="entry name" value="16SrRNA_methyltr_G"/>
    <property type="match status" value="1"/>
</dbReference>
<dbReference type="PANTHER" id="PTHR31760">
    <property type="entry name" value="S-ADENOSYL-L-METHIONINE-DEPENDENT METHYLTRANSFERASES SUPERFAMILY PROTEIN"/>
    <property type="match status" value="1"/>
</dbReference>
<reference evidence="5" key="1">
    <citation type="submission" date="2018-06" db="EMBL/GenBank/DDBJ databases">
        <authorList>
            <person name="Zhirakovskaya E."/>
        </authorList>
    </citation>
    <scope>NUCLEOTIDE SEQUENCE</scope>
</reference>